<gene>
    <name evidence="1" type="ORF">AA23TX_02672</name>
</gene>
<dbReference type="SUPFAM" id="SSF69279">
    <property type="entry name" value="Phage tail proteins"/>
    <property type="match status" value="1"/>
</dbReference>
<keyword evidence="2" id="KW-1185">Reference proteome</keyword>
<proteinExistence type="predicted"/>
<name>A0A6I8LKR5_9PSEU</name>
<dbReference type="Proteomes" id="UP000399805">
    <property type="component" value="Unassembled WGS sequence"/>
</dbReference>
<accession>A0A6I8LKR5</accession>
<protein>
    <recommendedName>
        <fullName evidence="3">Phage late control D family protein</fullName>
    </recommendedName>
</protein>
<dbReference type="EMBL" id="CABVGP010000001">
    <property type="protein sequence ID" value="VVJ17651.1"/>
    <property type="molecule type" value="Genomic_DNA"/>
</dbReference>
<dbReference type="RefSeq" id="WP_155542783.1">
    <property type="nucleotide sequence ID" value="NZ_CABVGP010000001.1"/>
</dbReference>
<organism evidence="1 2">
    <name type="scientific">Amycolatopsis camponoti</name>
    <dbReference type="NCBI Taxonomy" id="2606593"/>
    <lineage>
        <taxon>Bacteria</taxon>
        <taxon>Bacillati</taxon>
        <taxon>Actinomycetota</taxon>
        <taxon>Actinomycetes</taxon>
        <taxon>Pseudonocardiales</taxon>
        <taxon>Pseudonocardiaceae</taxon>
        <taxon>Amycolatopsis</taxon>
    </lineage>
</organism>
<dbReference type="AlphaFoldDB" id="A0A6I8LKR5"/>
<reference evidence="1 2" key="1">
    <citation type="submission" date="2019-09" db="EMBL/GenBank/DDBJ databases">
        <authorList>
            <person name="Leyn A S."/>
        </authorList>
    </citation>
    <scope>NUCLEOTIDE SEQUENCE [LARGE SCALE GENOMIC DNA]</scope>
    <source>
        <strain evidence="1">AA231_1</strain>
    </source>
</reference>
<evidence type="ECO:0000313" key="1">
    <source>
        <dbReference type="EMBL" id="VVJ17651.1"/>
    </source>
</evidence>
<evidence type="ECO:0000313" key="2">
    <source>
        <dbReference type="Proteomes" id="UP000399805"/>
    </source>
</evidence>
<evidence type="ECO:0008006" key="3">
    <source>
        <dbReference type="Google" id="ProtNLM"/>
    </source>
</evidence>
<sequence length="362" mass="39245">MNTDRLLIELGGAEVPGLADNLISLEIELDDQLTGMVRLTVALLLKADGSWPYVDDDQFAVWTKVAITAGLEGDSRQLFTGYITHVAPEFGAGLEQCRLTIWGMDAGVLMDRADVLTTWPNMRDSDVATRLFEQARLKPQVTDTGIVHDEDVGTIVQRETDIRLLKRLARRNGFECFVDGDTGYFRPPVLDDAHQVVLTVHAGEQSNVNRFRVEVDALTPAAVGMAGIDHGTGEVRVEAAQSGHQPALGAQRPADVLPAGITAGQVLIGQTVTTGPAEMAALCQAVFDDNEWFVTGEGEVAANSYDAILLPRRTVVIHGIGETHSGTYYVTHVTHRFTDDGYVQRFRVKRNAVLTGGGVSLP</sequence>